<proteinExistence type="predicted"/>
<dbReference type="EMBL" id="CM023470">
    <property type="protein sequence ID" value="KAH7980137.1"/>
    <property type="molecule type" value="Genomic_DNA"/>
</dbReference>
<keyword evidence="2" id="KW-1185">Reference proteome</keyword>
<dbReference type="Proteomes" id="UP000821865">
    <property type="component" value="Chromosome 1"/>
</dbReference>
<comment type="caution">
    <text evidence="1">The sequence shown here is derived from an EMBL/GenBank/DDBJ whole genome shotgun (WGS) entry which is preliminary data.</text>
</comment>
<sequence length="220" mass="25157">MGPRSGRRREPGVHLVCSYPNVCPAVHQLFSNLSCMQRMMGQRRVNLNKPCTASTVHGCLQLTELSLRNNFLWVINIELHEGRLAGACLRGRVVPVASNMQHQRSFFLVHWPLMHRRSTEFVQLRESRRRPKQFRGDLELSGNLRHARLGYHLLLCLTRDLMDALRSAVTTLDMLAFMSMRFSCVGVIMVSELLNLCDAMGTLVFLESWIDVPEAQALLR</sequence>
<reference evidence="1" key="1">
    <citation type="submission" date="2020-05" db="EMBL/GenBank/DDBJ databases">
        <title>Large-scale comparative analyses of tick genomes elucidate their genetic diversity and vector capacities.</title>
        <authorList>
            <person name="Jia N."/>
            <person name="Wang J."/>
            <person name="Shi W."/>
            <person name="Du L."/>
            <person name="Sun Y."/>
            <person name="Zhan W."/>
            <person name="Jiang J."/>
            <person name="Wang Q."/>
            <person name="Zhang B."/>
            <person name="Ji P."/>
            <person name="Sakyi L.B."/>
            <person name="Cui X."/>
            <person name="Yuan T."/>
            <person name="Jiang B."/>
            <person name="Yang W."/>
            <person name="Lam T.T.-Y."/>
            <person name="Chang Q."/>
            <person name="Ding S."/>
            <person name="Wang X."/>
            <person name="Zhu J."/>
            <person name="Ruan X."/>
            <person name="Zhao L."/>
            <person name="Wei J."/>
            <person name="Que T."/>
            <person name="Du C."/>
            <person name="Cheng J."/>
            <person name="Dai P."/>
            <person name="Han X."/>
            <person name="Huang E."/>
            <person name="Gao Y."/>
            <person name="Liu J."/>
            <person name="Shao H."/>
            <person name="Ye R."/>
            <person name="Li L."/>
            <person name="Wei W."/>
            <person name="Wang X."/>
            <person name="Wang C."/>
            <person name="Yang T."/>
            <person name="Huo Q."/>
            <person name="Li W."/>
            <person name="Guo W."/>
            <person name="Chen H."/>
            <person name="Zhou L."/>
            <person name="Ni X."/>
            <person name="Tian J."/>
            <person name="Zhou Y."/>
            <person name="Sheng Y."/>
            <person name="Liu T."/>
            <person name="Pan Y."/>
            <person name="Xia L."/>
            <person name="Li J."/>
            <person name="Zhao F."/>
            <person name="Cao W."/>
        </authorList>
    </citation>
    <scope>NUCLEOTIDE SEQUENCE</scope>
    <source>
        <strain evidence="1">Dsil-2018</strain>
    </source>
</reference>
<protein>
    <submittedName>
        <fullName evidence="1">Uncharacterized protein</fullName>
    </submittedName>
</protein>
<evidence type="ECO:0000313" key="2">
    <source>
        <dbReference type="Proteomes" id="UP000821865"/>
    </source>
</evidence>
<organism evidence="1 2">
    <name type="scientific">Dermacentor silvarum</name>
    <name type="common">Tick</name>
    <dbReference type="NCBI Taxonomy" id="543639"/>
    <lineage>
        <taxon>Eukaryota</taxon>
        <taxon>Metazoa</taxon>
        <taxon>Ecdysozoa</taxon>
        <taxon>Arthropoda</taxon>
        <taxon>Chelicerata</taxon>
        <taxon>Arachnida</taxon>
        <taxon>Acari</taxon>
        <taxon>Parasitiformes</taxon>
        <taxon>Ixodida</taxon>
        <taxon>Ixodoidea</taxon>
        <taxon>Ixodidae</taxon>
        <taxon>Rhipicephalinae</taxon>
        <taxon>Dermacentor</taxon>
    </lineage>
</organism>
<evidence type="ECO:0000313" key="1">
    <source>
        <dbReference type="EMBL" id="KAH7980137.1"/>
    </source>
</evidence>
<accession>A0ACB8E0D3</accession>
<gene>
    <name evidence="1" type="ORF">HPB49_013282</name>
</gene>
<name>A0ACB8E0D3_DERSI</name>